<sequence>MKIILILVSGLCAYSLAIEKQEIFDNDKEDCIHMLKLDGTNIMKLDALDLPSGDDKDFNSFVACDSKQKGLMSEVGEVLFDKIEKLLLSSKDVKELNKIHYYIYKVIERSLKGGKVDEAGEKATKSSLVPKKSNEVYKPYNI</sequence>
<dbReference type="Gene3D" id="1.10.238.20">
    <property type="entry name" value="Pheromone/general odorant binding protein domain"/>
    <property type="match status" value="1"/>
</dbReference>
<dbReference type="Proteomes" id="UP001353858">
    <property type="component" value="Unassembled WGS sequence"/>
</dbReference>
<keyword evidence="3" id="KW-1185">Reference proteome</keyword>
<feature type="signal peptide" evidence="1">
    <location>
        <begin position="1"/>
        <end position="17"/>
    </location>
</feature>
<reference evidence="3" key="1">
    <citation type="submission" date="2023-01" db="EMBL/GenBank/DDBJ databases">
        <title>Key to firefly adult light organ development and bioluminescence: homeobox transcription factors regulate luciferase expression and transportation to peroxisome.</title>
        <authorList>
            <person name="Fu X."/>
        </authorList>
    </citation>
    <scope>NUCLEOTIDE SEQUENCE [LARGE SCALE GENOMIC DNA]</scope>
</reference>
<dbReference type="GO" id="GO:0005549">
    <property type="term" value="F:odorant binding"/>
    <property type="evidence" value="ECO:0007669"/>
    <property type="project" value="InterPro"/>
</dbReference>
<evidence type="ECO:0000313" key="3">
    <source>
        <dbReference type="Proteomes" id="UP001353858"/>
    </source>
</evidence>
<evidence type="ECO:0000256" key="1">
    <source>
        <dbReference type="SAM" id="SignalP"/>
    </source>
</evidence>
<proteinExistence type="predicted"/>
<feature type="chain" id="PRO_5043000312" evidence="1">
    <location>
        <begin position="18"/>
        <end position="142"/>
    </location>
</feature>
<evidence type="ECO:0000313" key="2">
    <source>
        <dbReference type="EMBL" id="KAK4885372.1"/>
    </source>
</evidence>
<accession>A0AAN7PG79</accession>
<dbReference type="AlphaFoldDB" id="A0AAN7PG79"/>
<dbReference type="InterPro" id="IPR036728">
    <property type="entry name" value="PBP_GOBP_sf"/>
</dbReference>
<protein>
    <submittedName>
        <fullName evidence="2">Uncharacterized protein</fullName>
    </submittedName>
</protein>
<dbReference type="EMBL" id="JARPUR010000001">
    <property type="protein sequence ID" value="KAK4885372.1"/>
    <property type="molecule type" value="Genomic_DNA"/>
</dbReference>
<keyword evidence="1" id="KW-0732">Signal</keyword>
<name>A0AAN7PG79_9COLE</name>
<gene>
    <name evidence="2" type="ORF">RN001_001643</name>
</gene>
<dbReference type="SUPFAM" id="SSF47565">
    <property type="entry name" value="Insect pheromone/odorant-binding proteins"/>
    <property type="match status" value="1"/>
</dbReference>
<comment type="caution">
    <text evidence="2">The sequence shown here is derived from an EMBL/GenBank/DDBJ whole genome shotgun (WGS) entry which is preliminary data.</text>
</comment>
<organism evidence="2 3">
    <name type="scientific">Aquatica leii</name>
    <dbReference type="NCBI Taxonomy" id="1421715"/>
    <lineage>
        <taxon>Eukaryota</taxon>
        <taxon>Metazoa</taxon>
        <taxon>Ecdysozoa</taxon>
        <taxon>Arthropoda</taxon>
        <taxon>Hexapoda</taxon>
        <taxon>Insecta</taxon>
        <taxon>Pterygota</taxon>
        <taxon>Neoptera</taxon>
        <taxon>Endopterygota</taxon>
        <taxon>Coleoptera</taxon>
        <taxon>Polyphaga</taxon>
        <taxon>Elateriformia</taxon>
        <taxon>Elateroidea</taxon>
        <taxon>Lampyridae</taxon>
        <taxon>Luciolinae</taxon>
        <taxon>Aquatica</taxon>
    </lineage>
</organism>